<accession>A0A0J8QIP5</accession>
<keyword evidence="13" id="KW-1015">Disulfide bond</keyword>
<evidence type="ECO:0000256" key="4">
    <source>
        <dbReference type="ARBA" id="ARBA00022622"/>
    </source>
</evidence>
<feature type="disulfide bond" evidence="13">
    <location>
        <begin position="237"/>
        <end position="268"/>
    </location>
</feature>
<evidence type="ECO:0000256" key="12">
    <source>
        <dbReference type="ARBA" id="ARBA00070306"/>
    </source>
</evidence>
<dbReference type="InterPro" id="IPR001461">
    <property type="entry name" value="Aspartic_peptidase_A1"/>
</dbReference>
<dbReference type="GO" id="GO:0006508">
    <property type="term" value="P:proteolysis"/>
    <property type="evidence" value="ECO:0007669"/>
    <property type="project" value="UniProtKB-KW"/>
</dbReference>
<dbReference type="GO" id="GO:0098552">
    <property type="term" value="C:side of membrane"/>
    <property type="evidence" value="ECO:0007669"/>
    <property type="project" value="UniProtKB-KW"/>
</dbReference>
<evidence type="ECO:0000256" key="15">
    <source>
        <dbReference type="SAM" id="MobiDB-lite"/>
    </source>
</evidence>
<dbReference type="GO" id="GO:0005886">
    <property type="term" value="C:plasma membrane"/>
    <property type="evidence" value="ECO:0007669"/>
    <property type="project" value="UniProtKB-SubCell"/>
</dbReference>
<feature type="domain" description="Peptidase A1" evidence="16">
    <location>
        <begin position="1"/>
        <end position="307"/>
    </location>
</feature>
<feature type="compositionally biased region" description="Polar residues" evidence="15">
    <location>
        <begin position="347"/>
        <end position="359"/>
    </location>
</feature>
<comment type="similarity">
    <text evidence="2 14">Belongs to the peptidase A1 family.</text>
</comment>
<dbReference type="AlphaFoldDB" id="A0A0J8QIP5"/>
<evidence type="ECO:0000256" key="3">
    <source>
        <dbReference type="ARBA" id="ARBA00022475"/>
    </source>
</evidence>
<comment type="subcellular location">
    <subcellularLocation>
        <location evidence="1">Cell membrane</location>
        <topology evidence="1">Lipid-anchor</topology>
        <topology evidence="1">GPI-anchor</topology>
    </subcellularLocation>
</comment>
<evidence type="ECO:0000256" key="7">
    <source>
        <dbReference type="ARBA" id="ARBA00022801"/>
    </source>
</evidence>
<dbReference type="InterPro" id="IPR034164">
    <property type="entry name" value="Pepsin-like_dom"/>
</dbReference>
<dbReference type="Proteomes" id="UP000054559">
    <property type="component" value="Unassembled WGS sequence"/>
</dbReference>
<dbReference type="PANTHER" id="PTHR47966:SF75">
    <property type="entry name" value="ENDOPEPTIDASE (CTSD), PUTATIVE (AFU_ORTHOLOGUE AFUA_4G07040)-RELATED"/>
    <property type="match status" value="1"/>
</dbReference>
<name>A0A0J8QIP5_COCIT</name>
<dbReference type="EMBL" id="DS268127">
    <property type="protein sequence ID" value="KMU72335.1"/>
    <property type="molecule type" value="Genomic_DNA"/>
</dbReference>
<evidence type="ECO:0000256" key="10">
    <source>
        <dbReference type="ARBA" id="ARBA00023180"/>
    </source>
</evidence>
<keyword evidence="5 14" id="KW-0645">Protease</keyword>
<keyword evidence="4" id="KW-0336">GPI-anchor</keyword>
<evidence type="ECO:0000313" key="17">
    <source>
        <dbReference type="EMBL" id="KMU72335.1"/>
    </source>
</evidence>
<dbReference type="PANTHER" id="PTHR47966">
    <property type="entry name" value="BETA-SITE APP-CLEAVING ENZYME, ISOFORM A-RELATED"/>
    <property type="match status" value="1"/>
</dbReference>
<evidence type="ECO:0000256" key="11">
    <source>
        <dbReference type="ARBA" id="ARBA00023288"/>
    </source>
</evidence>
<feature type="region of interest" description="Disordered" evidence="15">
    <location>
        <begin position="310"/>
        <end position="367"/>
    </location>
</feature>
<keyword evidence="6 14" id="KW-0064">Aspartyl protease</keyword>
<feature type="compositionally biased region" description="Polar residues" evidence="15">
    <location>
        <begin position="316"/>
        <end position="327"/>
    </location>
</feature>
<dbReference type="PROSITE" id="PS00141">
    <property type="entry name" value="ASP_PROTEASE"/>
    <property type="match status" value="1"/>
</dbReference>
<evidence type="ECO:0000256" key="8">
    <source>
        <dbReference type="ARBA" id="ARBA00023026"/>
    </source>
</evidence>
<gene>
    <name evidence="17" type="ORF">CISG_02983</name>
</gene>
<sequence length="397" mass="43323">MPLQDEKKPLTLDLVKVPRKVRRENKYSAIMGSDPRMENSVAVNQDGQDYSYFSVARFGSGARKCGCCWTRCFGVLGDGSNCTAAACLQHNRFGIEHSKTLSVTDEEWEVSYGTGHVEGVIPILQVIADQKLFKRTFLGSVCSGRDDTRDGQLTFGDIDKSKFTGDITYTDVIKSTNRWEIPVSDAIVGGKRVNFTKKSAVIDTGTSFILVPMKDAEAMHALIPGSNKGDQYFTIPCDTNLSLEIEISGARWTVSPKDYVGSRNGDSCNSYILPRQALGPDQWLLGDTFLKNVYSVFDYDESRIGFAAREYPGTPPSNKSTPPNAVSSVKIVSEPTTSPVPPRDANANPTEGSSQPSDKNTPDKEGAAAFLSTPGWLSLAVFFSTGYSWYLSSSGML</sequence>
<dbReference type="PRINTS" id="PR00792">
    <property type="entry name" value="PEPSIN"/>
</dbReference>
<evidence type="ECO:0000256" key="5">
    <source>
        <dbReference type="ARBA" id="ARBA00022670"/>
    </source>
</evidence>
<dbReference type="InterPro" id="IPR021109">
    <property type="entry name" value="Peptidase_aspartic_dom_sf"/>
</dbReference>
<dbReference type="STRING" id="454286.A0A0J8QIP5"/>
<evidence type="ECO:0000256" key="13">
    <source>
        <dbReference type="PIRSR" id="PIRSR601461-2"/>
    </source>
</evidence>
<organism evidence="17 18">
    <name type="scientific">Coccidioides immitis RMSCC 3703</name>
    <dbReference type="NCBI Taxonomy" id="454286"/>
    <lineage>
        <taxon>Eukaryota</taxon>
        <taxon>Fungi</taxon>
        <taxon>Dikarya</taxon>
        <taxon>Ascomycota</taxon>
        <taxon>Pezizomycotina</taxon>
        <taxon>Eurotiomycetes</taxon>
        <taxon>Eurotiomycetidae</taxon>
        <taxon>Onygenales</taxon>
        <taxon>Onygenaceae</taxon>
        <taxon>Coccidioides</taxon>
    </lineage>
</organism>
<dbReference type="Pfam" id="PF00026">
    <property type="entry name" value="Asp"/>
    <property type="match status" value="1"/>
</dbReference>
<dbReference type="InterPro" id="IPR001969">
    <property type="entry name" value="Aspartic_peptidase_AS"/>
</dbReference>
<dbReference type="SUPFAM" id="SSF50630">
    <property type="entry name" value="Acid proteases"/>
    <property type="match status" value="1"/>
</dbReference>
<evidence type="ECO:0000256" key="6">
    <source>
        <dbReference type="ARBA" id="ARBA00022750"/>
    </source>
</evidence>
<evidence type="ECO:0000259" key="16">
    <source>
        <dbReference type="PROSITE" id="PS51767"/>
    </source>
</evidence>
<evidence type="ECO:0000256" key="14">
    <source>
        <dbReference type="RuleBase" id="RU000454"/>
    </source>
</evidence>
<dbReference type="FunFam" id="2.40.70.10:FF:000060">
    <property type="entry name" value="Aspartic-type endopeptidase ctsD"/>
    <property type="match status" value="1"/>
</dbReference>
<keyword evidence="7 14" id="KW-0378">Hydrolase</keyword>
<keyword evidence="11" id="KW-0449">Lipoprotein</keyword>
<protein>
    <recommendedName>
        <fullName evidence="12">Probable aspartic-type endopeptidase CTSD</fullName>
    </recommendedName>
</protein>
<evidence type="ECO:0000313" key="18">
    <source>
        <dbReference type="Proteomes" id="UP000054559"/>
    </source>
</evidence>
<keyword evidence="10" id="KW-0325">Glycoprotein</keyword>
<keyword evidence="3" id="KW-1003">Cell membrane</keyword>
<evidence type="ECO:0000256" key="9">
    <source>
        <dbReference type="ARBA" id="ARBA00023136"/>
    </source>
</evidence>
<dbReference type="Gene3D" id="2.40.70.10">
    <property type="entry name" value="Acid Proteases"/>
    <property type="match status" value="1"/>
</dbReference>
<dbReference type="InterPro" id="IPR033121">
    <property type="entry name" value="PEPTIDASE_A1"/>
</dbReference>
<reference evidence="18" key="1">
    <citation type="journal article" date="2010" name="Genome Res.">
        <title>Population genomic sequencing of Coccidioides fungi reveals recent hybridization and transposon control.</title>
        <authorList>
            <person name="Neafsey D.E."/>
            <person name="Barker B.M."/>
            <person name="Sharpton T.J."/>
            <person name="Stajich J.E."/>
            <person name="Park D.J."/>
            <person name="Whiston E."/>
            <person name="Hung C.-Y."/>
            <person name="McMahan C."/>
            <person name="White J."/>
            <person name="Sykes S."/>
            <person name="Heiman D."/>
            <person name="Young S."/>
            <person name="Zeng Q."/>
            <person name="Abouelleil A."/>
            <person name="Aftuck L."/>
            <person name="Bessette D."/>
            <person name="Brown A."/>
            <person name="FitzGerald M."/>
            <person name="Lui A."/>
            <person name="Macdonald J.P."/>
            <person name="Priest M."/>
            <person name="Orbach M.J."/>
            <person name="Galgiani J.N."/>
            <person name="Kirkland T.N."/>
            <person name="Cole G.T."/>
            <person name="Birren B.W."/>
            <person name="Henn M.R."/>
            <person name="Taylor J.W."/>
            <person name="Rounsley S.D."/>
        </authorList>
    </citation>
    <scope>NUCLEOTIDE SEQUENCE [LARGE SCALE GENOMIC DNA]</scope>
    <source>
        <strain evidence="18">RMSCC 3703</strain>
    </source>
</reference>
<keyword evidence="8" id="KW-0843">Virulence</keyword>
<dbReference type="CDD" id="cd05471">
    <property type="entry name" value="pepsin_like"/>
    <property type="match status" value="1"/>
</dbReference>
<dbReference type="GO" id="GO:0004190">
    <property type="term" value="F:aspartic-type endopeptidase activity"/>
    <property type="evidence" value="ECO:0007669"/>
    <property type="project" value="UniProtKB-KW"/>
</dbReference>
<evidence type="ECO:0000256" key="2">
    <source>
        <dbReference type="ARBA" id="ARBA00007447"/>
    </source>
</evidence>
<dbReference type="PROSITE" id="PS51767">
    <property type="entry name" value="PEPTIDASE_A1"/>
    <property type="match status" value="1"/>
</dbReference>
<proteinExistence type="inferred from homology"/>
<evidence type="ECO:0000256" key="1">
    <source>
        <dbReference type="ARBA" id="ARBA00004609"/>
    </source>
</evidence>
<dbReference type="OrthoDB" id="28208at2759"/>
<keyword evidence="9" id="KW-0472">Membrane</keyword>